<dbReference type="PANTHER" id="PTHR33933">
    <property type="entry name" value="NUCLEOTIDYLTRANSFERASE"/>
    <property type="match status" value="1"/>
</dbReference>
<keyword evidence="2" id="KW-0808">Transferase</keyword>
<dbReference type="InterPro" id="IPR043519">
    <property type="entry name" value="NT_sf"/>
</dbReference>
<dbReference type="SUPFAM" id="SSF81301">
    <property type="entry name" value="Nucleotidyltransferase"/>
    <property type="match status" value="1"/>
</dbReference>
<dbReference type="OrthoDB" id="9803106at2"/>
<dbReference type="Proteomes" id="UP000015559">
    <property type="component" value="Chromosome"/>
</dbReference>
<dbReference type="InterPro" id="IPR002934">
    <property type="entry name" value="Polymerase_NTP_transf_dom"/>
</dbReference>
<dbReference type="Gene3D" id="3.30.460.10">
    <property type="entry name" value="Beta Polymerase, domain 2"/>
    <property type="match status" value="1"/>
</dbReference>
<dbReference type="HOGENOM" id="CLU_130257_9_3_4"/>
<name>S6AFS3_SULDS</name>
<dbReference type="Pfam" id="PF01909">
    <property type="entry name" value="NTP_transf_2"/>
    <property type="match status" value="1"/>
</dbReference>
<dbReference type="InterPro" id="IPR052548">
    <property type="entry name" value="Type_VII_TA_antitoxin"/>
</dbReference>
<dbReference type="GO" id="GO:0016779">
    <property type="term" value="F:nucleotidyltransferase activity"/>
    <property type="evidence" value="ECO:0007669"/>
    <property type="project" value="InterPro"/>
</dbReference>
<organism evidence="2 3">
    <name type="scientific">Sulfuricella denitrificans (strain DSM 22764 / NBRC 105220 / skB26)</name>
    <dbReference type="NCBI Taxonomy" id="1163617"/>
    <lineage>
        <taxon>Bacteria</taxon>
        <taxon>Pseudomonadati</taxon>
        <taxon>Pseudomonadota</taxon>
        <taxon>Betaproteobacteria</taxon>
        <taxon>Nitrosomonadales</taxon>
        <taxon>Sulfuricellaceae</taxon>
        <taxon>Sulfuricella</taxon>
    </lineage>
</organism>
<dbReference type="CDD" id="cd05403">
    <property type="entry name" value="NT_KNTase_like"/>
    <property type="match status" value="1"/>
</dbReference>
<dbReference type="eggNOG" id="COG1669">
    <property type="taxonomic scope" value="Bacteria"/>
</dbReference>
<sequence length="107" mass="12187">MLKPEVIQEAVRRIVAAAQSPSRVILFGSYARGEAREDSDLDLMVIEDEVADIGEEMIRLQDAIGWLGVDVDVLVYSEAEYEKRKSWCSTPVFWAMREGKVLYEHPL</sequence>
<keyword evidence="3" id="KW-1185">Reference proteome</keyword>
<dbReference type="KEGG" id="sdr:SCD_n00910"/>
<dbReference type="RefSeq" id="WP_009206301.1">
    <property type="nucleotide sequence ID" value="NC_022357.1"/>
</dbReference>
<evidence type="ECO:0000259" key="1">
    <source>
        <dbReference type="Pfam" id="PF01909"/>
    </source>
</evidence>
<dbReference type="AlphaFoldDB" id="S6AFS3"/>
<dbReference type="STRING" id="1163617.SCD_n00910"/>
<accession>S6AFS3</accession>
<feature type="domain" description="Polymerase nucleotidyl transferase" evidence="1">
    <location>
        <begin position="11"/>
        <end position="84"/>
    </location>
</feature>
<evidence type="ECO:0000313" key="2">
    <source>
        <dbReference type="EMBL" id="BAN34751.1"/>
    </source>
</evidence>
<gene>
    <name evidence="2" type="ORF">SCD_n00910</name>
</gene>
<protein>
    <submittedName>
        <fullName evidence="2">Nucleotidyltransferase domain-containing protein</fullName>
    </submittedName>
</protein>
<dbReference type="EMBL" id="AP013066">
    <property type="protein sequence ID" value="BAN34751.1"/>
    <property type="molecule type" value="Genomic_DNA"/>
</dbReference>
<reference evidence="2 3" key="1">
    <citation type="journal article" date="2012" name="Appl. Environ. Microbiol.">
        <title>Draft genome sequence of a psychrotolerant sulfur-oxidizing bacterium, Sulfuricella denitrificans skB26, and proteomic insights into cold adaptation.</title>
        <authorList>
            <person name="Watanabe T."/>
            <person name="Kojima H."/>
            <person name="Fukui M."/>
        </authorList>
    </citation>
    <scope>NUCLEOTIDE SEQUENCE [LARGE SCALE GENOMIC DNA]</scope>
    <source>
        <strain evidence="3">skB26</strain>
    </source>
</reference>
<proteinExistence type="predicted"/>
<evidence type="ECO:0000313" key="3">
    <source>
        <dbReference type="Proteomes" id="UP000015559"/>
    </source>
</evidence>
<dbReference type="PANTHER" id="PTHR33933:SF1">
    <property type="entry name" value="PROTEIN ADENYLYLTRANSFERASE MNTA-RELATED"/>
    <property type="match status" value="1"/>
</dbReference>